<evidence type="ECO:0000256" key="7">
    <source>
        <dbReference type="ARBA" id="ARBA00023136"/>
    </source>
</evidence>
<proteinExistence type="predicted"/>
<keyword evidence="2" id="KW-0813">Transport</keyword>
<dbReference type="EMBL" id="CP035807">
    <property type="protein sequence ID" value="QEN03672.1"/>
    <property type="molecule type" value="Genomic_DNA"/>
</dbReference>
<evidence type="ECO:0000256" key="5">
    <source>
        <dbReference type="ARBA" id="ARBA00022692"/>
    </source>
</evidence>
<evidence type="ECO:0000256" key="1">
    <source>
        <dbReference type="ARBA" id="ARBA00004651"/>
    </source>
</evidence>
<dbReference type="AlphaFoldDB" id="A0A5C1QBU6"/>
<feature type="transmembrane region" description="Helical" evidence="8">
    <location>
        <begin position="280"/>
        <end position="299"/>
    </location>
</feature>
<keyword evidence="4 10" id="KW-0762">Sugar transport</keyword>
<feature type="transmembrane region" description="Helical" evidence="8">
    <location>
        <begin position="12"/>
        <end position="32"/>
    </location>
</feature>
<evidence type="ECO:0000313" key="10">
    <source>
        <dbReference type="EMBL" id="QEN03672.1"/>
    </source>
</evidence>
<evidence type="ECO:0000256" key="6">
    <source>
        <dbReference type="ARBA" id="ARBA00022989"/>
    </source>
</evidence>
<dbReference type="GO" id="GO:0008982">
    <property type="term" value="F:protein-N(PI)-phosphohistidine-sugar phosphotransferase activity"/>
    <property type="evidence" value="ECO:0007669"/>
    <property type="project" value="InterPro"/>
</dbReference>
<gene>
    <name evidence="10" type="ORF">EW093_02800</name>
</gene>
<reference evidence="10 11" key="1">
    <citation type="submission" date="2019-02" db="EMBL/GenBank/DDBJ databases">
        <authorList>
            <person name="Fomenkov A."/>
            <person name="Dubinina G."/>
            <person name="Grabovich M."/>
            <person name="Vincze T."/>
            <person name="Roberts R.J."/>
        </authorList>
    </citation>
    <scope>NUCLEOTIDE SEQUENCE [LARGE SCALE GENOMIC DNA]</scope>
    <source>
        <strain evidence="10 11">P</strain>
    </source>
</reference>
<feature type="transmembrane region" description="Helical" evidence="8">
    <location>
        <begin position="210"/>
        <end position="233"/>
    </location>
</feature>
<reference evidence="10 11" key="2">
    <citation type="submission" date="2019-09" db="EMBL/GenBank/DDBJ databases">
        <title>Complete Genome Sequence and Methylome Analysis of free living Spirochaetas.</title>
        <authorList>
            <person name="Leshcheva N."/>
            <person name="Mikheeva N."/>
        </authorList>
    </citation>
    <scope>NUCLEOTIDE SEQUENCE [LARGE SCALE GENOMIC DNA]</scope>
    <source>
        <strain evidence="10 11">P</strain>
    </source>
</reference>
<evidence type="ECO:0000256" key="3">
    <source>
        <dbReference type="ARBA" id="ARBA00022475"/>
    </source>
</evidence>
<evidence type="ECO:0000256" key="4">
    <source>
        <dbReference type="ARBA" id="ARBA00022597"/>
    </source>
</evidence>
<feature type="transmembrane region" description="Helical" evidence="8">
    <location>
        <begin position="253"/>
        <end position="273"/>
    </location>
</feature>
<dbReference type="GO" id="GO:0005886">
    <property type="term" value="C:plasma membrane"/>
    <property type="evidence" value="ECO:0007669"/>
    <property type="project" value="UniProtKB-SubCell"/>
</dbReference>
<dbReference type="Proteomes" id="UP000323824">
    <property type="component" value="Chromosome"/>
</dbReference>
<organism evidence="10 11">
    <name type="scientific">Thiospirochaeta perfilievii</name>
    <dbReference type="NCBI Taxonomy" id="252967"/>
    <lineage>
        <taxon>Bacteria</taxon>
        <taxon>Pseudomonadati</taxon>
        <taxon>Spirochaetota</taxon>
        <taxon>Spirochaetia</taxon>
        <taxon>Spirochaetales</taxon>
        <taxon>Spirochaetaceae</taxon>
        <taxon>Thiospirochaeta</taxon>
    </lineage>
</organism>
<feature type="transmembrane region" description="Helical" evidence="8">
    <location>
        <begin position="171"/>
        <end position="198"/>
    </location>
</feature>
<evidence type="ECO:0000259" key="9">
    <source>
        <dbReference type="Pfam" id="PF13303"/>
    </source>
</evidence>
<evidence type="ECO:0000256" key="2">
    <source>
        <dbReference type="ARBA" id="ARBA00022448"/>
    </source>
</evidence>
<feature type="transmembrane region" description="Helical" evidence="8">
    <location>
        <begin position="305"/>
        <end position="326"/>
    </location>
</feature>
<accession>A0A5C1QBU6</accession>
<evidence type="ECO:0000256" key="8">
    <source>
        <dbReference type="SAM" id="Phobius"/>
    </source>
</evidence>
<comment type="subcellular location">
    <subcellularLocation>
        <location evidence="1">Cell membrane</location>
        <topology evidence="1">Multi-pass membrane protein</topology>
    </subcellularLocation>
</comment>
<dbReference type="RefSeq" id="WP_149566930.1">
    <property type="nucleotide sequence ID" value="NZ_CP035807.1"/>
</dbReference>
<dbReference type="OrthoDB" id="396983at2"/>
<feature type="transmembrane region" description="Helical" evidence="8">
    <location>
        <begin position="103"/>
        <end position="120"/>
    </location>
</feature>
<keyword evidence="6 8" id="KW-1133">Transmembrane helix</keyword>
<keyword evidence="7 8" id="KW-0472">Membrane</keyword>
<keyword evidence="5 8" id="KW-0812">Transmembrane</keyword>
<name>A0A5C1QBU6_9SPIO</name>
<dbReference type="KEGG" id="sper:EW093_02800"/>
<sequence length="342" mass="35572">MENKINVKEYFIKILTGMSTGIVVALVPFALLGEISKALGFTTILVIIQIGSRLLSAIMGLCIARQFKFSPIQAGTLSITTMIGSGAIKITESGFLLAGLGDVINAGITASIAVALLLLIGNKLKAYTILLVPTIVIIVVGLIGLTTLPYVSRLTGYIGSLVNVFSTLQPVIMGILISVTFAFLIISPVSTVGVALAISLSGLGSGAANLGICSAGFGLAILGFKVNGTGTSLAHFLGSPKMQMANFAKNPKMILPILVNAAVVGVFAGLFNIQGTPMSAGFGISGLIGPINHLSAVGYTVGNVFLTILIFVVAPIVIGIICKYLFITKLNYVEEKDYEIKF</sequence>
<keyword evidence="3" id="KW-1003">Cell membrane</keyword>
<dbReference type="Pfam" id="PF13303">
    <property type="entry name" value="PTS_EIIC_2"/>
    <property type="match status" value="1"/>
</dbReference>
<dbReference type="InterPro" id="IPR003352">
    <property type="entry name" value="PTS_EIIC"/>
</dbReference>
<protein>
    <submittedName>
        <fullName evidence="10">PTS sugar transporter subunit IIC</fullName>
    </submittedName>
</protein>
<evidence type="ECO:0000313" key="11">
    <source>
        <dbReference type="Proteomes" id="UP000323824"/>
    </source>
</evidence>
<dbReference type="GO" id="GO:0009401">
    <property type="term" value="P:phosphoenolpyruvate-dependent sugar phosphotransferase system"/>
    <property type="evidence" value="ECO:0007669"/>
    <property type="project" value="InterPro"/>
</dbReference>
<feature type="domain" description="Phosphotransferase system EIIC" evidence="9">
    <location>
        <begin position="12"/>
        <end position="339"/>
    </location>
</feature>
<feature type="transmembrane region" description="Helical" evidence="8">
    <location>
        <begin position="127"/>
        <end position="151"/>
    </location>
</feature>
<feature type="transmembrane region" description="Helical" evidence="8">
    <location>
        <begin position="38"/>
        <end position="64"/>
    </location>
</feature>
<keyword evidence="11" id="KW-1185">Reference proteome</keyword>